<evidence type="ECO:0000313" key="10">
    <source>
        <dbReference type="Proteomes" id="UP001144280"/>
    </source>
</evidence>
<feature type="transmembrane region" description="Helical" evidence="7">
    <location>
        <begin position="123"/>
        <end position="142"/>
    </location>
</feature>
<dbReference type="NCBIfam" id="TIGR03920">
    <property type="entry name" value="T7SS_EccD"/>
    <property type="match status" value="1"/>
</dbReference>
<keyword evidence="10" id="KW-1185">Reference proteome</keyword>
<feature type="transmembrane region" description="Helical" evidence="7">
    <location>
        <begin position="399"/>
        <end position="422"/>
    </location>
</feature>
<proteinExistence type="inferred from homology"/>
<evidence type="ECO:0000256" key="3">
    <source>
        <dbReference type="ARBA" id="ARBA00022475"/>
    </source>
</evidence>
<feature type="transmembrane region" description="Helical" evidence="7">
    <location>
        <begin position="148"/>
        <end position="167"/>
    </location>
</feature>
<keyword evidence="6 7" id="KW-0472">Membrane</keyword>
<dbReference type="PIRSF" id="PIRSF017804">
    <property type="entry name" value="Secretion_EccD1"/>
    <property type="match status" value="1"/>
</dbReference>
<evidence type="ECO:0000259" key="8">
    <source>
        <dbReference type="Pfam" id="PF19053"/>
    </source>
</evidence>
<feature type="transmembrane region" description="Helical" evidence="7">
    <location>
        <begin position="434"/>
        <end position="457"/>
    </location>
</feature>
<keyword evidence="4 7" id="KW-0812">Transmembrane</keyword>
<evidence type="ECO:0000256" key="7">
    <source>
        <dbReference type="SAM" id="Phobius"/>
    </source>
</evidence>
<evidence type="ECO:0000256" key="1">
    <source>
        <dbReference type="ARBA" id="ARBA00004651"/>
    </source>
</evidence>
<protein>
    <submittedName>
        <fullName evidence="9">Type VII secretion integral membrane protein EccD</fullName>
    </submittedName>
</protein>
<organism evidence="9 10">
    <name type="scientific">Phytohabitans aurantiacus</name>
    <dbReference type="NCBI Taxonomy" id="3016789"/>
    <lineage>
        <taxon>Bacteria</taxon>
        <taxon>Bacillati</taxon>
        <taxon>Actinomycetota</taxon>
        <taxon>Actinomycetes</taxon>
        <taxon>Micromonosporales</taxon>
        <taxon>Micromonosporaceae</taxon>
    </lineage>
</organism>
<comment type="subcellular location">
    <subcellularLocation>
        <location evidence="1">Cell membrane</location>
        <topology evidence="1">Multi-pass membrane protein</topology>
    </subcellularLocation>
</comment>
<feature type="transmembrane region" description="Helical" evidence="7">
    <location>
        <begin position="321"/>
        <end position="341"/>
    </location>
</feature>
<comment type="caution">
    <text evidence="9">The sequence shown here is derived from an EMBL/GenBank/DDBJ whole genome shotgun (WGS) entry which is preliminary data.</text>
</comment>
<dbReference type="InterPro" id="IPR006707">
    <property type="entry name" value="T7SS_EccD"/>
</dbReference>
<keyword evidence="5 7" id="KW-1133">Transmembrane helix</keyword>
<evidence type="ECO:0000313" key="9">
    <source>
        <dbReference type="EMBL" id="GLI02791.1"/>
    </source>
</evidence>
<sequence length="469" mass="47319">MTAPGGLSLARVTVAAPKRRMDVALPDNLLVAELLPHLLRHAGDDLGDDGERHGGWVLRRATGAVLEPTRNLSVQGVRDGELLHLAPRRDDWPELAYDDVVEVIASGARRAGRSWGSAATRRGGLAVASVILGLGLVVLLISGPPWPLPAAVGLGLATVLAVVGILLSRAFGDAAAGAVVAASGLPYAFAGGALLAAPGDTAVTRLGASSLLLGAAALLVFSVIGYTGVAATQRLFMAGIASSVIGLLAALLCLMGMGPGGAAAVALTAVIGLLPSYPLIASWIGRLPVPELPERAEDILEDRPVPKRSDVFAAVARSTELLSGMLLSAAVCGAVATAFLVGVDGSVSADLLAFAAAAALLLRARLFALPQQRVPLLVAGIAGLALLLLGYVLQADSGGGRLILLLLVLLAAAAVLAAGIVYSRRSPSPYLGRAADIFDVLAIMALVPLACAVAGLFGEIQGLFGSIGG</sequence>
<feature type="transmembrane region" description="Helical" evidence="7">
    <location>
        <begin position="376"/>
        <end position="393"/>
    </location>
</feature>
<comment type="similarity">
    <text evidence="2">Belongs to the EccD/Snm4 family.</text>
</comment>
<feature type="transmembrane region" description="Helical" evidence="7">
    <location>
        <begin position="208"/>
        <end position="228"/>
    </location>
</feature>
<feature type="domain" description="EccD-like transmembrane" evidence="8">
    <location>
        <begin position="120"/>
        <end position="463"/>
    </location>
</feature>
<feature type="transmembrane region" description="Helical" evidence="7">
    <location>
        <begin position="347"/>
        <end position="364"/>
    </location>
</feature>
<feature type="transmembrane region" description="Helical" evidence="7">
    <location>
        <begin position="174"/>
        <end position="196"/>
    </location>
</feature>
<dbReference type="InterPro" id="IPR024962">
    <property type="entry name" value="YukD-like"/>
</dbReference>
<accession>A0ABQ5R7P9</accession>
<evidence type="ECO:0000256" key="2">
    <source>
        <dbReference type="ARBA" id="ARBA00006162"/>
    </source>
</evidence>
<dbReference type="Pfam" id="PF19053">
    <property type="entry name" value="EccD"/>
    <property type="match status" value="1"/>
</dbReference>
<dbReference type="EMBL" id="BSDI01000069">
    <property type="protein sequence ID" value="GLI02791.1"/>
    <property type="molecule type" value="Genomic_DNA"/>
</dbReference>
<dbReference type="Gene3D" id="3.10.20.90">
    <property type="entry name" value="Phosphatidylinositol 3-kinase Catalytic Subunit, Chain A, domain 1"/>
    <property type="match status" value="1"/>
</dbReference>
<dbReference type="RefSeq" id="WP_281904510.1">
    <property type="nucleotide sequence ID" value="NZ_BSDI01000069.1"/>
</dbReference>
<feature type="transmembrane region" description="Helical" evidence="7">
    <location>
        <begin position="235"/>
        <end position="257"/>
    </location>
</feature>
<dbReference type="Pfam" id="PF08817">
    <property type="entry name" value="YukD"/>
    <property type="match status" value="1"/>
</dbReference>
<feature type="transmembrane region" description="Helical" evidence="7">
    <location>
        <begin position="263"/>
        <end position="285"/>
    </location>
</feature>
<evidence type="ECO:0000256" key="6">
    <source>
        <dbReference type="ARBA" id="ARBA00023136"/>
    </source>
</evidence>
<keyword evidence="3" id="KW-1003">Cell membrane</keyword>
<dbReference type="InterPro" id="IPR044049">
    <property type="entry name" value="EccD_transm"/>
</dbReference>
<dbReference type="Proteomes" id="UP001144280">
    <property type="component" value="Unassembled WGS sequence"/>
</dbReference>
<evidence type="ECO:0000256" key="5">
    <source>
        <dbReference type="ARBA" id="ARBA00022989"/>
    </source>
</evidence>
<gene>
    <name evidence="9" type="ORF">Pa4123_80690</name>
</gene>
<evidence type="ECO:0000256" key="4">
    <source>
        <dbReference type="ARBA" id="ARBA00022692"/>
    </source>
</evidence>
<reference evidence="9" key="1">
    <citation type="submission" date="2022-12" db="EMBL/GenBank/DDBJ databases">
        <title>New Phytohabitans aurantiacus sp. RD004123 nov., an actinomycete isolated from soil.</title>
        <authorList>
            <person name="Triningsih D.W."/>
            <person name="Harunari E."/>
            <person name="Igarashi Y."/>
        </authorList>
    </citation>
    <scope>NUCLEOTIDE SEQUENCE</scope>
    <source>
        <strain evidence="9">RD004123</strain>
    </source>
</reference>
<name>A0ABQ5R7P9_9ACTN</name>